<accession>A0A382FML7</accession>
<reference evidence="2" key="1">
    <citation type="submission" date="2018-05" db="EMBL/GenBank/DDBJ databases">
        <authorList>
            <person name="Lanie J.A."/>
            <person name="Ng W.-L."/>
            <person name="Kazmierczak K.M."/>
            <person name="Andrzejewski T.M."/>
            <person name="Davidsen T.M."/>
            <person name="Wayne K.J."/>
            <person name="Tettelin H."/>
            <person name="Glass J.I."/>
            <person name="Rusch D."/>
            <person name="Podicherti R."/>
            <person name="Tsui H.-C.T."/>
            <person name="Winkler M.E."/>
        </authorList>
    </citation>
    <scope>NUCLEOTIDE SEQUENCE</scope>
</reference>
<dbReference type="Pfam" id="PF00884">
    <property type="entry name" value="Sulfatase"/>
    <property type="match status" value="1"/>
</dbReference>
<feature type="non-terminal residue" evidence="2">
    <location>
        <position position="1"/>
    </location>
</feature>
<dbReference type="EMBL" id="UINC01050832">
    <property type="protein sequence ID" value="SVB64270.1"/>
    <property type="molecule type" value="Genomic_DNA"/>
</dbReference>
<dbReference type="InterPro" id="IPR017850">
    <property type="entry name" value="Alkaline_phosphatase_core_sf"/>
</dbReference>
<dbReference type="InterPro" id="IPR052701">
    <property type="entry name" value="GAG_Ulvan_Degrading_Sulfatases"/>
</dbReference>
<proteinExistence type="predicted"/>
<dbReference type="PANTHER" id="PTHR43751:SF3">
    <property type="entry name" value="SULFATASE N-TERMINAL DOMAIN-CONTAINING PROTEIN"/>
    <property type="match status" value="1"/>
</dbReference>
<gene>
    <name evidence="2" type="ORF">METZ01_LOCUS217124</name>
</gene>
<dbReference type="PANTHER" id="PTHR43751">
    <property type="entry name" value="SULFATASE"/>
    <property type="match status" value="1"/>
</dbReference>
<name>A0A382FML7_9ZZZZ</name>
<feature type="domain" description="Sulfatase N-terminal" evidence="1">
    <location>
        <begin position="23"/>
        <end position="338"/>
    </location>
</feature>
<dbReference type="InterPro" id="IPR000917">
    <property type="entry name" value="Sulfatase_N"/>
</dbReference>
<dbReference type="CDD" id="cd16148">
    <property type="entry name" value="sulfatase_like"/>
    <property type="match status" value="1"/>
</dbReference>
<dbReference type="Gene3D" id="3.40.720.10">
    <property type="entry name" value="Alkaline Phosphatase, subunit A"/>
    <property type="match status" value="1"/>
</dbReference>
<feature type="non-terminal residue" evidence="2">
    <location>
        <position position="434"/>
    </location>
</feature>
<dbReference type="AlphaFoldDB" id="A0A382FML7"/>
<evidence type="ECO:0000313" key="2">
    <source>
        <dbReference type="EMBL" id="SVB64270.1"/>
    </source>
</evidence>
<organism evidence="2">
    <name type="scientific">marine metagenome</name>
    <dbReference type="NCBI Taxonomy" id="408172"/>
    <lineage>
        <taxon>unclassified sequences</taxon>
        <taxon>metagenomes</taxon>
        <taxon>ecological metagenomes</taxon>
    </lineage>
</organism>
<protein>
    <recommendedName>
        <fullName evidence="1">Sulfatase N-terminal domain-containing protein</fullName>
    </recommendedName>
</protein>
<evidence type="ECO:0000259" key="1">
    <source>
        <dbReference type="Pfam" id="PF00884"/>
    </source>
</evidence>
<sequence length="434" mass="48866">VGRALCFLPVCLFLAAGVAADRPNILLITADTFRADHIGYDGYDYETSPHLDSLSATGVFFKKAFTTSGWTAPGLVSIHTSLYAPAHGVDIRGRSMDPSVTTLAEALRAVGYRAPDIFFLTDIPNFHHFGLEPYAHRNQQINDGDEILFRWLQEEAAGSDRPFFLYYHYRDLHQPYDAGEEYEDLFTIDVFGHPWNPMSWVRRFLAQEKMSLVHREVMLPRGVLDFAPWDRRWIAAFYDGEVRRMDDRLFGRLRRVLREQGLEDNTIVVVSADHGEELLEHGVIGHVSTFKEGSLSEEVIRIPLIFWAPGRLPAGLVIDDEIVQAIDIMPTLLELAGAPVPAGAQGRSLRPLFEGGTLPLRPVYLETSGGGYTANLEQFASRTRAVRTERWKLLWRTPEDAIELYDVAADPVEDDEVSDEHPRVADSLLTMLAS</sequence>
<dbReference type="SUPFAM" id="SSF53649">
    <property type="entry name" value="Alkaline phosphatase-like"/>
    <property type="match status" value="1"/>
</dbReference>